<proteinExistence type="predicted"/>
<gene>
    <name evidence="2" type="ORF">M407DRAFT_9231</name>
</gene>
<dbReference type="Proteomes" id="UP000054248">
    <property type="component" value="Unassembled WGS sequence"/>
</dbReference>
<reference evidence="3" key="2">
    <citation type="submission" date="2015-01" db="EMBL/GenBank/DDBJ databases">
        <title>Evolutionary Origins and Diversification of the Mycorrhizal Mutualists.</title>
        <authorList>
            <consortium name="DOE Joint Genome Institute"/>
            <consortium name="Mycorrhizal Genomics Consortium"/>
            <person name="Kohler A."/>
            <person name="Kuo A."/>
            <person name="Nagy L.G."/>
            <person name="Floudas D."/>
            <person name="Copeland A."/>
            <person name="Barry K.W."/>
            <person name="Cichocki N."/>
            <person name="Veneault-Fourrey C."/>
            <person name="LaButti K."/>
            <person name="Lindquist E.A."/>
            <person name="Lipzen A."/>
            <person name="Lundell T."/>
            <person name="Morin E."/>
            <person name="Murat C."/>
            <person name="Riley R."/>
            <person name="Ohm R."/>
            <person name="Sun H."/>
            <person name="Tunlid A."/>
            <person name="Henrissat B."/>
            <person name="Grigoriev I.V."/>
            <person name="Hibbett D.S."/>
            <person name="Martin F."/>
        </authorList>
    </citation>
    <scope>NUCLEOTIDE SEQUENCE [LARGE SCALE GENOMIC DNA]</scope>
    <source>
        <strain evidence="3">MUT 4182</strain>
    </source>
</reference>
<sequence>MSSNENTSRTSSHSNCPVLKVPTQAPATQDDAQAGSPASAVVTGSNNGAAARKHSPYTVTKVTPHQKYLWVLFLGDVACPTDRRPIGKRREIGPRAMRQMRRLRTPAAIDCIRLIPRRYEIQIVKLRDICSDGPRRSRARGAAVAKSVSQDYLHHWEFLVLVMVMKERLPRADGRVGIELIAELGQPPEAGYSAPTAALELTVNGGWGRGKWKSAVKLAESRRELMQSRLS</sequence>
<evidence type="ECO:0000256" key="1">
    <source>
        <dbReference type="SAM" id="MobiDB-lite"/>
    </source>
</evidence>
<reference evidence="2 3" key="1">
    <citation type="submission" date="2014-04" db="EMBL/GenBank/DDBJ databases">
        <authorList>
            <consortium name="DOE Joint Genome Institute"/>
            <person name="Kuo A."/>
            <person name="Girlanda M."/>
            <person name="Perotto S."/>
            <person name="Kohler A."/>
            <person name="Nagy L.G."/>
            <person name="Floudas D."/>
            <person name="Copeland A."/>
            <person name="Barry K.W."/>
            <person name="Cichocki N."/>
            <person name="Veneault-Fourrey C."/>
            <person name="LaButti K."/>
            <person name="Lindquist E.A."/>
            <person name="Lipzen A."/>
            <person name="Lundell T."/>
            <person name="Morin E."/>
            <person name="Murat C."/>
            <person name="Sun H."/>
            <person name="Tunlid A."/>
            <person name="Henrissat B."/>
            <person name="Grigoriev I.V."/>
            <person name="Hibbett D.S."/>
            <person name="Martin F."/>
            <person name="Nordberg H.P."/>
            <person name="Cantor M.N."/>
            <person name="Hua S.X."/>
        </authorList>
    </citation>
    <scope>NUCLEOTIDE SEQUENCE [LARGE SCALE GENOMIC DNA]</scope>
    <source>
        <strain evidence="2 3">MUT 4182</strain>
    </source>
</reference>
<name>A0A0C3QF90_9AGAM</name>
<evidence type="ECO:0000313" key="2">
    <source>
        <dbReference type="EMBL" id="KIO23854.1"/>
    </source>
</evidence>
<accession>A0A0C3QF90</accession>
<dbReference type="EMBL" id="KN823074">
    <property type="protein sequence ID" value="KIO23854.1"/>
    <property type="molecule type" value="Genomic_DNA"/>
</dbReference>
<keyword evidence="3" id="KW-1185">Reference proteome</keyword>
<feature type="compositionally biased region" description="Polar residues" evidence="1">
    <location>
        <begin position="1"/>
        <end position="15"/>
    </location>
</feature>
<organism evidence="2 3">
    <name type="scientific">Tulasnella calospora MUT 4182</name>
    <dbReference type="NCBI Taxonomy" id="1051891"/>
    <lineage>
        <taxon>Eukaryota</taxon>
        <taxon>Fungi</taxon>
        <taxon>Dikarya</taxon>
        <taxon>Basidiomycota</taxon>
        <taxon>Agaricomycotina</taxon>
        <taxon>Agaricomycetes</taxon>
        <taxon>Cantharellales</taxon>
        <taxon>Tulasnellaceae</taxon>
        <taxon>Tulasnella</taxon>
    </lineage>
</organism>
<feature type="region of interest" description="Disordered" evidence="1">
    <location>
        <begin position="1"/>
        <end position="53"/>
    </location>
</feature>
<feature type="compositionally biased region" description="Low complexity" evidence="1">
    <location>
        <begin position="22"/>
        <end position="34"/>
    </location>
</feature>
<evidence type="ECO:0000313" key="3">
    <source>
        <dbReference type="Proteomes" id="UP000054248"/>
    </source>
</evidence>
<protein>
    <submittedName>
        <fullName evidence="2">Uncharacterized protein</fullName>
    </submittedName>
</protein>
<dbReference type="AlphaFoldDB" id="A0A0C3QF90"/>
<dbReference type="HOGENOM" id="CLU_1200568_0_0_1"/>